<gene>
    <name evidence="2" type="ORF">BKA10_002567</name>
</gene>
<evidence type="ECO:0000313" key="3">
    <source>
        <dbReference type="Proteomes" id="UP000549113"/>
    </source>
</evidence>
<name>A0AA40SQZ5_9MICO</name>
<dbReference type="AlphaFoldDB" id="A0AA40SQZ5"/>
<proteinExistence type="predicted"/>
<dbReference type="EMBL" id="JACIFH010000001">
    <property type="protein sequence ID" value="MBB4140773.1"/>
    <property type="molecule type" value="Genomic_DNA"/>
</dbReference>
<feature type="domain" description="Shedu protein SduA C-terminal" evidence="1">
    <location>
        <begin position="211"/>
        <end position="391"/>
    </location>
</feature>
<protein>
    <recommendedName>
        <fullName evidence="1">Shedu protein SduA C-terminal domain-containing protein</fullName>
    </recommendedName>
</protein>
<accession>A0AA40SQZ5</accession>
<dbReference type="Pfam" id="PF14082">
    <property type="entry name" value="SduA_C"/>
    <property type="match status" value="1"/>
</dbReference>
<organism evidence="2 3">
    <name type="scientific">Microbacterium invictum</name>
    <dbReference type="NCBI Taxonomy" id="515415"/>
    <lineage>
        <taxon>Bacteria</taxon>
        <taxon>Bacillati</taxon>
        <taxon>Actinomycetota</taxon>
        <taxon>Actinomycetes</taxon>
        <taxon>Micrococcales</taxon>
        <taxon>Microbacteriaceae</taxon>
        <taxon>Microbacterium</taxon>
    </lineage>
</organism>
<dbReference type="InterPro" id="IPR025359">
    <property type="entry name" value="SduA_C"/>
</dbReference>
<comment type="caution">
    <text evidence="2">The sequence shown here is derived from an EMBL/GenBank/DDBJ whole genome shotgun (WGS) entry which is preliminary data.</text>
</comment>
<dbReference type="Proteomes" id="UP000549113">
    <property type="component" value="Unassembled WGS sequence"/>
</dbReference>
<reference evidence="2 3" key="1">
    <citation type="submission" date="2020-08" db="EMBL/GenBank/DDBJ databases">
        <title>Sequencing the genomes of 1000 actinobacteria strains.</title>
        <authorList>
            <person name="Klenk H.-P."/>
        </authorList>
    </citation>
    <scope>NUCLEOTIDE SEQUENCE [LARGE SCALE GENOMIC DNA]</scope>
    <source>
        <strain evidence="2 3">DSM 19600</strain>
    </source>
</reference>
<evidence type="ECO:0000259" key="1">
    <source>
        <dbReference type="Pfam" id="PF14082"/>
    </source>
</evidence>
<evidence type="ECO:0000313" key="2">
    <source>
        <dbReference type="EMBL" id="MBB4140773.1"/>
    </source>
</evidence>
<dbReference type="RefSeq" id="WP_183500253.1">
    <property type="nucleotide sequence ID" value="NZ_BAABCO010000004.1"/>
</dbReference>
<keyword evidence="3" id="KW-1185">Reference proteome</keyword>
<sequence length="400" mass="45014">MARIVPWEPLLDLSHRAEWFDVSEDDFSVLEIREAKEHFSFFYDTKRRALIKQFLLDETAQVALLCEVKLVAKDGRFSPRVRLLKVDRAKASVPITEEIETASLAVKASVDTSGGHENFMKLMSYVLSLKEVDAGAGTFQMSPATDVEVIRLLNARDRGELVPLISTLLGSSLSENEINLISDRKSTIEYFENLLTDPAFFEKEQIRKGKTPEALWQAFFEGATWIFGYGLSLVGHDAFDSGRLEQITTGANLWSGAGKRSDAVMRSRAVISTLLFCEIKRHDTPLLKTKPYRTPDVYVPTEELVGGVAQLQKTVRKAYRQFINQIEHHTKPDGTPTGLDFSTTRARQVLLVGNLAEFRSEHGVNSEQMESFELYRKANGDVEILTFDELLARAKFIVSG</sequence>